<name>A0A6J4IXV9_9ACTN</name>
<dbReference type="InterPro" id="IPR049484">
    <property type="entry name" value="Rv0078-like_C"/>
</dbReference>
<proteinExistence type="predicted"/>
<dbReference type="AlphaFoldDB" id="A0A6J4IXV9"/>
<dbReference type="PRINTS" id="PR00455">
    <property type="entry name" value="HTHTETR"/>
</dbReference>
<dbReference type="EMBL" id="CADCTI010000228">
    <property type="protein sequence ID" value="CAA9262470.1"/>
    <property type="molecule type" value="Genomic_DNA"/>
</dbReference>
<reference evidence="6" key="1">
    <citation type="submission" date="2020-02" db="EMBL/GenBank/DDBJ databases">
        <authorList>
            <person name="Meier V. D."/>
        </authorList>
    </citation>
    <scope>NUCLEOTIDE SEQUENCE</scope>
    <source>
        <strain evidence="6">AVDCRST_MAG57</strain>
    </source>
</reference>
<keyword evidence="2 4" id="KW-0238">DNA-binding</keyword>
<dbReference type="PANTHER" id="PTHR30055:SF234">
    <property type="entry name" value="HTH-TYPE TRANSCRIPTIONAL REGULATOR BETI"/>
    <property type="match status" value="1"/>
</dbReference>
<feature type="DNA-binding region" description="H-T-H motif" evidence="4">
    <location>
        <begin position="40"/>
        <end position="59"/>
    </location>
</feature>
<evidence type="ECO:0000313" key="6">
    <source>
        <dbReference type="EMBL" id="CAA9262470.1"/>
    </source>
</evidence>
<keyword evidence="3" id="KW-0804">Transcription</keyword>
<dbReference type="Pfam" id="PF21351">
    <property type="entry name" value="TetR_C_41"/>
    <property type="match status" value="1"/>
</dbReference>
<evidence type="ECO:0000256" key="2">
    <source>
        <dbReference type="ARBA" id="ARBA00023125"/>
    </source>
</evidence>
<evidence type="ECO:0000256" key="1">
    <source>
        <dbReference type="ARBA" id="ARBA00023015"/>
    </source>
</evidence>
<dbReference type="PROSITE" id="PS50977">
    <property type="entry name" value="HTH_TETR_2"/>
    <property type="match status" value="1"/>
</dbReference>
<dbReference type="PANTHER" id="PTHR30055">
    <property type="entry name" value="HTH-TYPE TRANSCRIPTIONAL REGULATOR RUTR"/>
    <property type="match status" value="1"/>
</dbReference>
<evidence type="ECO:0000256" key="3">
    <source>
        <dbReference type="ARBA" id="ARBA00023163"/>
    </source>
</evidence>
<dbReference type="GO" id="GO:0003700">
    <property type="term" value="F:DNA-binding transcription factor activity"/>
    <property type="evidence" value="ECO:0007669"/>
    <property type="project" value="TreeGrafter"/>
</dbReference>
<dbReference type="InterPro" id="IPR023772">
    <property type="entry name" value="DNA-bd_HTH_TetR-type_CS"/>
</dbReference>
<feature type="domain" description="HTH tetR-type" evidence="5">
    <location>
        <begin position="17"/>
        <end position="77"/>
    </location>
</feature>
<accession>A0A6J4IXV9</accession>
<evidence type="ECO:0000256" key="4">
    <source>
        <dbReference type="PROSITE-ProRule" id="PRU00335"/>
    </source>
</evidence>
<dbReference type="PROSITE" id="PS01081">
    <property type="entry name" value="HTH_TETR_1"/>
    <property type="match status" value="1"/>
</dbReference>
<organism evidence="6">
    <name type="scientific">uncultured Blastococcus sp</name>
    <dbReference type="NCBI Taxonomy" id="217144"/>
    <lineage>
        <taxon>Bacteria</taxon>
        <taxon>Bacillati</taxon>
        <taxon>Actinomycetota</taxon>
        <taxon>Actinomycetes</taxon>
        <taxon>Geodermatophilales</taxon>
        <taxon>Geodermatophilaceae</taxon>
        <taxon>Blastococcus</taxon>
        <taxon>environmental samples</taxon>
    </lineage>
</organism>
<sequence>MLSVVQPVKSRREEYSAATRQALLDSATALFAERGYARTSLDEIAGRARVTKGALYGHFAGKQALFRAVLEELEGATTREVSRAIEAAATPWEGALAGLDAFLRACRDTVYGTVVMREGPVALPYAEWCAAEELHSYALVEGMVAMLVEAGEIDPLPLEPAARIIHSVVGSAAMLIAAAAPADQPQAFEDARTVVLRLAEGIRRR</sequence>
<evidence type="ECO:0000259" key="5">
    <source>
        <dbReference type="PROSITE" id="PS50977"/>
    </source>
</evidence>
<keyword evidence="1" id="KW-0805">Transcription regulation</keyword>
<dbReference type="InterPro" id="IPR001647">
    <property type="entry name" value="HTH_TetR"/>
</dbReference>
<gene>
    <name evidence="6" type="ORF">AVDCRST_MAG57-2716</name>
</gene>
<protein>
    <submittedName>
        <fullName evidence="6">Transcriptional regulator, AcrR family</fullName>
    </submittedName>
</protein>
<dbReference type="Gene3D" id="1.10.357.10">
    <property type="entry name" value="Tetracycline Repressor, domain 2"/>
    <property type="match status" value="1"/>
</dbReference>
<dbReference type="InterPro" id="IPR050109">
    <property type="entry name" value="HTH-type_TetR-like_transc_reg"/>
</dbReference>
<dbReference type="Pfam" id="PF00440">
    <property type="entry name" value="TetR_N"/>
    <property type="match status" value="1"/>
</dbReference>
<dbReference type="GO" id="GO:0000976">
    <property type="term" value="F:transcription cis-regulatory region binding"/>
    <property type="evidence" value="ECO:0007669"/>
    <property type="project" value="TreeGrafter"/>
</dbReference>
<dbReference type="GO" id="GO:0045892">
    <property type="term" value="P:negative regulation of DNA-templated transcription"/>
    <property type="evidence" value="ECO:0007669"/>
    <property type="project" value="UniProtKB-ARBA"/>
</dbReference>
<dbReference type="FunFam" id="1.10.10.60:FF:000141">
    <property type="entry name" value="TetR family transcriptional regulator"/>
    <property type="match status" value="1"/>
</dbReference>
<dbReference type="InterPro" id="IPR009057">
    <property type="entry name" value="Homeodomain-like_sf"/>
</dbReference>
<dbReference type="SUPFAM" id="SSF46689">
    <property type="entry name" value="Homeodomain-like"/>
    <property type="match status" value="1"/>
</dbReference>